<evidence type="ECO:0000256" key="5">
    <source>
        <dbReference type="ARBA" id="ARBA00022692"/>
    </source>
</evidence>
<gene>
    <name evidence="11" type="ordered locus">Hipma_0532</name>
</gene>
<sequence length="159" mass="18298">MIERLIGWIDRLSNLFAYLSAFFLIVIIVLIVSNIVLMSLFNKSIMITDEYSAYMFAAFVMFSVSYTLKEGGHIKITVLTSRLPDGVERIAKFLTTTIAFALSIYMFYFSCVMVYQAYVYQMRADTVAQTLLWIPQLCMPIGFFILSLQLISEILKVFK</sequence>
<dbReference type="KEGG" id="hmr:Hipma_0532"/>
<evidence type="ECO:0000259" key="10">
    <source>
        <dbReference type="Pfam" id="PF04290"/>
    </source>
</evidence>
<dbReference type="InParanoid" id="F2LUH7"/>
<proteinExistence type="inferred from homology"/>
<dbReference type="AlphaFoldDB" id="F2LUH7"/>
<dbReference type="InterPro" id="IPR007387">
    <property type="entry name" value="TRAP_DctQ"/>
</dbReference>
<keyword evidence="3" id="KW-1003">Cell membrane</keyword>
<dbReference type="HOGENOM" id="CLU_086356_2_3_7"/>
<accession>F2LUH7</accession>
<dbReference type="PANTHER" id="PTHR35011">
    <property type="entry name" value="2,3-DIKETO-L-GULONATE TRAP TRANSPORTER SMALL PERMEASE PROTEIN YIAM"/>
    <property type="match status" value="1"/>
</dbReference>
<keyword evidence="12" id="KW-1185">Reference proteome</keyword>
<dbReference type="GO" id="GO:0015740">
    <property type="term" value="P:C4-dicarboxylate transport"/>
    <property type="evidence" value="ECO:0007669"/>
    <property type="project" value="TreeGrafter"/>
</dbReference>
<comment type="similarity">
    <text evidence="8">Belongs to the TRAP transporter small permease family.</text>
</comment>
<keyword evidence="4" id="KW-0997">Cell inner membrane</keyword>
<evidence type="ECO:0000256" key="3">
    <source>
        <dbReference type="ARBA" id="ARBA00022475"/>
    </source>
</evidence>
<feature type="domain" description="Tripartite ATP-independent periplasmic transporters DctQ component" evidence="10">
    <location>
        <begin position="27"/>
        <end position="158"/>
    </location>
</feature>
<dbReference type="GO" id="GO:0005886">
    <property type="term" value="C:plasma membrane"/>
    <property type="evidence" value="ECO:0007669"/>
    <property type="project" value="UniProtKB-SubCell"/>
</dbReference>
<feature type="transmembrane region" description="Helical" evidence="9">
    <location>
        <begin position="90"/>
        <end position="118"/>
    </location>
</feature>
<evidence type="ECO:0000256" key="9">
    <source>
        <dbReference type="SAM" id="Phobius"/>
    </source>
</evidence>
<dbReference type="InterPro" id="IPR055348">
    <property type="entry name" value="DctQ"/>
</dbReference>
<comment type="subcellular location">
    <subcellularLocation>
        <location evidence="1">Cell inner membrane</location>
        <topology evidence="1">Multi-pass membrane protein</topology>
    </subcellularLocation>
</comment>
<evidence type="ECO:0000256" key="2">
    <source>
        <dbReference type="ARBA" id="ARBA00022448"/>
    </source>
</evidence>
<keyword evidence="2" id="KW-0813">Transport</keyword>
<protein>
    <submittedName>
        <fullName evidence="11">Tripartite ATP-independent periplasmic transporter DctQ component</fullName>
    </submittedName>
</protein>
<evidence type="ECO:0000256" key="7">
    <source>
        <dbReference type="ARBA" id="ARBA00023136"/>
    </source>
</evidence>
<reference evidence="11 12" key="1">
    <citation type="journal article" date="2011" name="Stand. Genomic Sci.">
        <title>Complete genome sequence of the thermophilic sulfur-reducer Hippea maritima type strain (MH(2)).</title>
        <authorList>
            <person name="Huntemann M."/>
            <person name="Lu M."/>
            <person name="Nolan M."/>
            <person name="Lapidus A."/>
            <person name="Lucas S."/>
            <person name="Hammon N."/>
            <person name="Deshpande S."/>
            <person name="Cheng J.F."/>
            <person name="Tapia R."/>
            <person name="Han C."/>
            <person name="Goodwin L."/>
            <person name="Pitluck S."/>
            <person name="Liolios K."/>
            <person name="Pagani I."/>
            <person name="Ivanova N."/>
            <person name="Ovchinikova G."/>
            <person name="Pati A."/>
            <person name="Chen A."/>
            <person name="Palaniappan K."/>
            <person name="Land M."/>
            <person name="Hauser L."/>
            <person name="Jeffries C.D."/>
            <person name="Detter J.C."/>
            <person name="Brambilla E.M."/>
            <person name="Rohde M."/>
            <person name="Spring S."/>
            <person name="Goker M."/>
            <person name="Woyke T."/>
            <person name="Bristow J."/>
            <person name="Eisen J.A."/>
            <person name="Markowitz V."/>
            <person name="Hugenholtz P."/>
            <person name="Kyrpides N.C."/>
            <person name="Klenk H.P."/>
            <person name="Mavromatis K."/>
        </authorList>
    </citation>
    <scope>NUCLEOTIDE SEQUENCE [LARGE SCALE GENOMIC DNA]</scope>
    <source>
        <strain evidence="12">ATCC 700847 / DSM 10411 / MH2</strain>
    </source>
</reference>
<evidence type="ECO:0000256" key="8">
    <source>
        <dbReference type="ARBA" id="ARBA00038436"/>
    </source>
</evidence>
<evidence type="ECO:0000256" key="4">
    <source>
        <dbReference type="ARBA" id="ARBA00022519"/>
    </source>
</evidence>
<evidence type="ECO:0000313" key="11">
    <source>
        <dbReference type="EMBL" id="AEA33503.1"/>
    </source>
</evidence>
<dbReference type="STRING" id="760142.Hipma_0532"/>
<keyword evidence="6 9" id="KW-1133">Transmembrane helix</keyword>
<dbReference type="PANTHER" id="PTHR35011:SF10">
    <property type="entry name" value="TRAP TRANSPORTER SMALL PERMEASE PROTEIN"/>
    <property type="match status" value="1"/>
</dbReference>
<dbReference type="RefSeq" id="WP_013681544.1">
    <property type="nucleotide sequence ID" value="NC_015318.1"/>
</dbReference>
<evidence type="ECO:0000256" key="6">
    <source>
        <dbReference type="ARBA" id="ARBA00022989"/>
    </source>
</evidence>
<dbReference type="GO" id="GO:0022857">
    <property type="term" value="F:transmembrane transporter activity"/>
    <property type="evidence" value="ECO:0007669"/>
    <property type="project" value="TreeGrafter"/>
</dbReference>
<feature type="transmembrane region" description="Helical" evidence="9">
    <location>
        <begin position="12"/>
        <end position="39"/>
    </location>
</feature>
<dbReference type="EMBL" id="CP002606">
    <property type="protein sequence ID" value="AEA33503.1"/>
    <property type="molecule type" value="Genomic_DNA"/>
</dbReference>
<keyword evidence="7 9" id="KW-0472">Membrane</keyword>
<dbReference type="Pfam" id="PF04290">
    <property type="entry name" value="DctQ"/>
    <property type="match status" value="1"/>
</dbReference>
<evidence type="ECO:0000313" key="12">
    <source>
        <dbReference type="Proteomes" id="UP000008139"/>
    </source>
</evidence>
<dbReference type="eggNOG" id="COG4665">
    <property type="taxonomic scope" value="Bacteria"/>
</dbReference>
<keyword evidence="5 9" id="KW-0812">Transmembrane</keyword>
<feature type="transmembrane region" description="Helical" evidence="9">
    <location>
        <begin position="130"/>
        <end position="151"/>
    </location>
</feature>
<organism evidence="11 12">
    <name type="scientific">Hippea maritima (strain ATCC 700847 / DSM 10411 / MH2)</name>
    <dbReference type="NCBI Taxonomy" id="760142"/>
    <lineage>
        <taxon>Bacteria</taxon>
        <taxon>Pseudomonadati</taxon>
        <taxon>Campylobacterota</taxon>
        <taxon>Desulfurellia</taxon>
        <taxon>Desulfurellales</taxon>
        <taxon>Hippeaceae</taxon>
        <taxon>Hippea</taxon>
    </lineage>
</organism>
<name>F2LUH7_HIPMA</name>
<dbReference type="Proteomes" id="UP000008139">
    <property type="component" value="Chromosome"/>
</dbReference>
<reference evidence="12" key="2">
    <citation type="submission" date="2011-03" db="EMBL/GenBank/DDBJ databases">
        <title>The complete genome of Hippea maritima DSM 10411.</title>
        <authorList>
            <consortium name="US DOE Joint Genome Institute (JGI-PGF)"/>
            <person name="Lucas S."/>
            <person name="Copeland A."/>
            <person name="Lapidus A."/>
            <person name="Bruce D."/>
            <person name="Goodwin L."/>
            <person name="Pitluck S."/>
            <person name="Peters L."/>
            <person name="Kyrpides N."/>
            <person name="Mavromatis K."/>
            <person name="Pagani I."/>
            <person name="Ivanova N."/>
            <person name="Mikhailova N."/>
            <person name="Lu M."/>
            <person name="Detter J.C."/>
            <person name="Tapia R."/>
            <person name="Han C."/>
            <person name="Land M."/>
            <person name="Hauser L."/>
            <person name="Markowitz V."/>
            <person name="Cheng J.-F."/>
            <person name="Hugenholtz P."/>
            <person name="Woyke T."/>
            <person name="Wu D."/>
            <person name="Spring S."/>
            <person name="Schroeder M."/>
            <person name="Brambilla E."/>
            <person name="Klenk H.-P."/>
            <person name="Eisen J.A."/>
        </authorList>
    </citation>
    <scope>NUCLEOTIDE SEQUENCE [LARGE SCALE GENOMIC DNA]</scope>
    <source>
        <strain evidence="12">ATCC 700847 / DSM 10411 / MH2</strain>
    </source>
</reference>
<evidence type="ECO:0000256" key="1">
    <source>
        <dbReference type="ARBA" id="ARBA00004429"/>
    </source>
</evidence>